<keyword evidence="2" id="KW-1185">Reference proteome</keyword>
<gene>
    <name evidence="1" type="ORF">DXN05_04830</name>
</gene>
<name>A0A3E1NQU1_9BACT</name>
<organism evidence="1 2">
    <name type="scientific">Deminuibacter soli</name>
    <dbReference type="NCBI Taxonomy" id="2291815"/>
    <lineage>
        <taxon>Bacteria</taxon>
        <taxon>Pseudomonadati</taxon>
        <taxon>Bacteroidota</taxon>
        <taxon>Chitinophagia</taxon>
        <taxon>Chitinophagales</taxon>
        <taxon>Chitinophagaceae</taxon>
        <taxon>Deminuibacter</taxon>
    </lineage>
</organism>
<comment type="caution">
    <text evidence="1">The sequence shown here is derived from an EMBL/GenBank/DDBJ whole genome shotgun (WGS) entry which is preliminary data.</text>
</comment>
<reference evidence="1 2" key="1">
    <citation type="submission" date="2018-08" db="EMBL/GenBank/DDBJ databases">
        <title>Chitinophagaceae sp. K23C18032701, a novel bacterium isolated from forest soil.</title>
        <authorList>
            <person name="Wang C."/>
        </authorList>
    </citation>
    <scope>NUCLEOTIDE SEQUENCE [LARGE SCALE GENOMIC DNA]</scope>
    <source>
        <strain evidence="1 2">K23C18032701</strain>
    </source>
</reference>
<protein>
    <submittedName>
        <fullName evidence="1">Uncharacterized protein</fullName>
    </submittedName>
</protein>
<accession>A0A3E1NQU1</accession>
<sequence>MLRGMIEKRISLLPVAMLLQNVHIKAKNGCSFVFLGFFLKKLTYLGVSAVTLGECAAKCGF</sequence>
<evidence type="ECO:0000313" key="1">
    <source>
        <dbReference type="EMBL" id="RFM30293.1"/>
    </source>
</evidence>
<evidence type="ECO:0000313" key="2">
    <source>
        <dbReference type="Proteomes" id="UP000261284"/>
    </source>
</evidence>
<proteinExistence type="predicted"/>
<dbReference type="Proteomes" id="UP000261284">
    <property type="component" value="Unassembled WGS sequence"/>
</dbReference>
<dbReference type="AlphaFoldDB" id="A0A3E1NQU1"/>
<dbReference type="EMBL" id="QTJU01000001">
    <property type="protein sequence ID" value="RFM30293.1"/>
    <property type="molecule type" value="Genomic_DNA"/>
</dbReference>